<sequence>MARRDVFIKATVVLLLVWGCVWGVRTYAGSRKITAERIDREISDARFADWSENDRNDTAEAARRETELRRIADLFNRLDFQEREKNRENRGGEKFFRTLSAREKGLFIDLTIMESMSRFMESLDAMKPEQRKKFVEQGLKEISEGRTQEEMARADALGADLLDKISEQGMKAYFEKSSADTKLDLAPLMEAMNETMQGLRGNEFRPRQ</sequence>
<keyword evidence="2" id="KW-1185">Reference proteome</keyword>
<evidence type="ECO:0000313" key="1">
    <source>
        <dbReference type="EMBL" id="MBK1814669.1"/>
    </source>
</evidence>
<dbReference type="AlphaFoldDB" id="A0A934R3R1"/>
<name>A0A934R3R1_9BACT</name>
<reference evidence="1" key="1">
    <citation type="submission" date="2021-01" db="EMBL/GenBank/DDBJ databases">
        <title>Modified the classification status of verrucomicrobia.</title>
        <authorList>
            <person name="Feng X."/>
        </authorList>
    </citation>
    <scope>NUCLEOTIDE SEQUENCE</scope>
    <source>
        <strain evidence="1">JCM 18052</strain>
    </source>
</reference>
<dbReference type="Proteomes" id="UP000600139">
    <property type="component" value="Unassembled WGS sequence"/>
</dbReference>
<dbReference type="EMBL" id="JAENIK010000004">
    <property type="protein sequence ID" value="MBK1814669.1"/>
    <property type="molecule type" value="Genomic_DNA"/>
</dbReference>
<gene>
    <name evidence="1" type="ORF">JIN84_03535</name>
</gene>
<comment type="caution">
    <text evidence="1">The sequence shown here is derived from an EMBL/GenBank/DDBJ whole genome shotgun (WGS) entry which is preliminary data.</text>
</comment>
<organism evidence="1 2">
    <name type="scientific">Luteolibacter yonseiensis</name>
    <dbReference type="NCBI Taxonomy" id="1144680"/>
    <lineage>
        <taxon>Bacteria</taxon>
        <taxon>Pseudomonadati</taxon>
        <taxon>Verrucomicrobiota</taxon>
        <taxon>Verrucomicrobiia</taxon>
        <taxon>Verrucomicrobiales</taxon>
        <taxon>Verrucomicrobiaceae</taxon>
        <taxon>Luteolibacter</taxon>
    </lineage>
</organism>
<proteinExistence type="predicted"/>
<dbReference type="RefSeq" id="WP_200349626.1">
    <property type="nucleotide sequence ID" value="NZ_BAABHZ010000010.1"/>
</dbReference>
<protein>
    <submittedName>
        <fullName evidence="1">Uncharacterized protein</fullName>
    </submittedName>
</protein>
<accession>A0A934R3R1</accession>
<evidence type="ECO:0000313" key="2">
    <source>
        <dbReference type="Proteomes" id="UP000600139"/>
    </source>
</evidence>